<dbReference type="InterPro" id="IPR009959">
    <property type="entry name" value="Cyclase_SnoaL-like"/>
</dbReference>
<comment type="caution">
    <text evidence="1">The sequence shown here is derived from an EMBL/GenBank/DDBJ whole genome shotgun (WGS) entry which is preliminary data.</text>
</comment>
<evidence type="ECO:0000313" key="1">
    <source>
        <dbReference type="EMBL" id="MER6617434.1"/>
    </source>
</evidence>
<accession>A0ABV1V327</accession>
<dbReference type="Pfam" id="PF07366">
    <property type="entry name" value="SnoaL"/>
    <property type="match status" value="1"/>
</dbReference>
<gene>
    <name evidence="1" type="ORF">ABT276_29620</name>
</gene>
<dbReference type="EMBL" id="JBEPBX010000037">
    <property type="protein sequence ID" value="MER6617434.1"/>
    <property type="molecule type" value="Genomic_DNA"/>
</dbReference>
<dbReference type="PANTHER" id="PTHR38436">
    <property type="entry name" value="POLYKETIDE CYCLASE SNOAL-LIKE DOMAIN"/>
    <property type="match status" value="1"/>
</dbReference>
<name>A0ABV1V327_9ACTN</name>
<dbReference type="PANTHER" id="PTHR38436:SF1">
    <property type="entry name" value="ESTER CYCLASE"/>
    <property type="match status" value="1"/>
</dbReference>
<reference evidence="1 2" key="1">
    <citation type="submission" date="2024-06" db="EMBL/GenBank/DDBJ databases">
        <title>The Natural Products Discovery Center: Release of the First 8490 Sequenced Strains for Exploring Actinobacteria Biosynthetic Diversity.</title>
        <authorList>
            <person name="Kalkreuter E."/>
            <person name="Kautsar S.A."/>
            <person name="Yang D."/>
            <person name="Bader C.D."/>
            <person name="Teijaro C.N."/>
            <person name="Fluegel L."/>
            <person name="Davis C.M."/>
            <person name="Simpson J.R."/>
            <person name="Lauterbach L."/>
            <person name="Steele A.D."/>
            <person name="Gui C."/>
            <person name="Meng S."/>
            <person name="Li G."/>
            <person name="Viehrig K."/>
            <person name="Ye F."/>
            <person name="Su P."/>
            <person name="Kiefer A.F."/>
            <person name="Nichols A."/>
            <person name="Cepeda A.J."/>
            <person name="Yan W."/>
            <person name="Fan B."/>
            <person name="Jiang Y."/>
            <person name="Adhikari A."/>
            <person name="Zheng C.-J."/>
            <person name="Schuster L."/>
            <person name="Cowan T.M."/>
            <person name="Smanski M.J."/>
            <person name="Chevrette M.G."/>
            <person name="De Carvalho L.P.S."/>
            <person name="Shen B."/>
        </authorList>
    </citation>
    <scope>NUCLEOTIDE SEQUENCE [LARGE SCALE GENOMIC DNA]</scope>
    <source>
        <strain evidence="1 2">NPDC000837</strain>
    </source>
</reference>
<keyword evidence="2" id="KW-1185">Reference proteome</keyword>
<dbReference type="Proteomes" id="UP001445472">
    <property type="component" value="Unassembled WGS sequence"/>
</dbReference>
<proteinExistence type="predicted"/>
<evidence type="ECO:0000313" key="2">
    <source>
        <dbReference type="Proteomes" id="UP001445472"/>
    </source>
</evidence>
<sequence>MDSRRMFELAQALATAKSRQDVPAAMELFHQDMVLEAPAFGTRAQGRAANERALTGFFASFPDYEVALEGHADNGDALVCWGTVRMTMTGDRFGVHPNGRRAELPVFIQFAFKDGLIAGERFFFDLSELCAQSGVETDAVRRKLFGAAAFAPAAPGIEPIHR</sequence>
<dbReference type="SUPFAM" id="SSF54427">
    <property type="entry name" value="NTF2-like"/>
    <property type="match status" value="1"/>
</dbReference>
<protein>
    <submittedName>
        <fullName evidence="1">Ester cyclase</fullName>
    </submittedName>
</protein>
<dbReference type="RefSeq" id="WP_199833947.1">
    <property type="nucleotide sequence ID" value="NZ_JBEPBX010000037.1"/>
</dbReference>
<dbReference type="InterPro" id="IPR032710">
    <property type="entry name" value="NTF2-like_dom_sf"/>
</dbReference>
<dbReference type="Gene3D" id="3.10.450.50">
    <property type="match status" value="1"/>
</dbReference>
<organism evidence="1 2">
    <name type="scientific">Streptomyces xantholiticus</name>
    <dbReference type="NCBI Taxonomy" id="68285"/>
    <lineage>
        <taxon>Bacteria</taxon>
        <taxon>Bacillati</taxon>
        <taxon>Actinomycetota</taxon>
        <taxon>Actinomycetes</taxon>
        <taxon>Kitasatosporales</taxon>
        <taxon>Streptomycetaceae</taxon>
        <taxon>Streptomyces</taxon>
    </lineage>
</organism>